<evidence type="ECO:0000256" key="12">
    <source>
        <dbReference type="ARBA" id="ARBA00023180"/>
    </source>
</evidence>
<feature type="transmembrane region" description="Helical" evidence="14">
    <location>
        <begin position="526"/>
        <end position="547"/>
    </location>
</feature>
<dbReference type="InterPro" id="IPR027417">
    <property type="entry name" value="P-loop_NTPase"/>
</dbReference>
<keyword evidence="7" id="KW-0547">Nucleotide-binding</keyword>
<feature type="transmembrane region" description="Helical" evidence="14">
    <location>
        <begin position="161"/>
        <end position="179"/>
    </location>
</feature>
<feature type="transmembrane region" description="Helical" evidence="14">
    <location>
        <begin position="899"/>
        <end position="919"/>
    </location>
</feature>
<feature type="domain" description="ABC transporter" evidence="15">
    <location>
        <begin position="1258"/>
        <end position="1492"/>
    </location>
</feature>
<evidence type="ECO:0000256" key="3">
    <source>
        <dbReference type="ARBA" id="ARBA00012191"/>
    </source>
</evidence>
<evidence type="ECO:0000259" key="15">
    <source>
        <dbReference type="PROSITE" id="PS50893"/>
    </source>
</evidence>
<dbReference type="CDD" id="cd18598">
    <property type="entry name" value="ABC_6TM_MRP7_D1_like"/>
    <property type="match status" value="1"/>
</dbReference>
<keyword evidence="4" id="KW-0813">Transport</keyword>
<feature type="transmembrane region" description="Helical" evidence="14">
    <location>
        <begin position="441"/>
        <end position="464"/>
    </location>
</feature>
<dbReference type="CDD" id="cd03244">
    <property type="entry name" value="ABCC_MRP_domain2"/>
    <property type="match status" value="1"/>
</dbReference>
<keyword evidence="6" id="KW-0677">Repeat</keyword>
<evidence type="ECO:0000256" key="13">
    <source>
        <dbReference type="ARBA" id="ARBA00034018"/>
    </source>
</evidence>
<dbReference type="FunFam" id="3.40.50.300:FF:001172">
    <property type="entry name" value="Cystic fibrosis transmembrane conductance regulator"/>
    <property type="match status" value="1"/>
</dbReference>
<feature type="transmembrane region" description="Helical" evidence="14">
    <location>
        <begin position="1195"/>
        <end position="1215"/>
    </location>
</feature>
<feature type="domain" description="ABC transmembrane type-1" evidence="16">
    <location>
        <begin position="311"/>
        <end position="582"/>
    </location>
</feature>
<dbReference type="FunFam" id="1.20.1560.10:FF:000037">
    <property type="entry name" value="ATP-binding cassette subfamily C member 10"/>
    <property type="match status" value="1"/>
</dbReference>
<dbReference type="InterPro" id="IPR003439">
    <property type="entry name" value="ABC_transporter-like_ATP-bd"/>
</dbReference>
<dbReference type="InterPro" id="IPR017871">
    <property type="entry name" value="ABC_transporter-like_CS"/>
</dbReference>
<comment type="subcellular location">
    <subcellularLocation>
        <location evidence="1">Membrane</location>
        <topology evidence="1">Multi-pass membrane protein</topology>
    </subcellularLocation>
</comment>
<evidence type="ECO:0000256" key="1">
    <source>
        <dbReference type="ARBA" id="ARBA00004141"/>
    </source>
</evidence>
<evidence type="ECO:0000256" key="11">
    <source>
        <dbReference type="ARBA" id="ARBA00023136"/>
    </source>
</evidence>
<evidence type="ECO:0000256" key="7">
    <source>
        <dbReference type="ARBA" id="ARBA00022741"/>
    </source>
</evidence>
<feature type="transmembrane region" description="Helical" evidence="14">
    <location>
        <begin position="1079"/>
        <end position="1098"/>
    </location>
</feature>
<evidence type="ECO:0000256" key="14">
    <source>
        <dbReference type="SAM" id="Phobius"/>
    </source>
</evidence>
<evidence type="ECO:0000256" key="5">
    <source>
        <dbReference type="ARBA" id="ARBA00022692"/>
    </source>
</evidence>
<keyword evidence="12" id="KW-0325">Glycoprotein</keyword>
<feature type="transmembrane region" description="Helical" evidence="14">
    <location>
        <begin position="1054"/>
        <end position="1073"/>
    </location>
</feature>
<dbReference type="SMART" id="SM00382">
    <property type="entry name" value="AAA"/>
    <property type="match status" value="2"/>
</dbReference>
<dbReference type="GO" id="GO:0008559">
    <property type="term" value="F:ABC-type xenobiotic transporter activity"/>
    <property type="evidence" value="ECO:0007669"/>
    <property type="project" value="UniProtKB-EC"/>
</dbReference>
<evidence type="ECO:0000313" key="17">
    <source>
        <dbReference type="EMBL" id="APD26503.1"/>
    </source>
</evidence>
<dbReference type="GO" id="GO:0016020">
    <property type="term" value="C:membrane"/>
    <property type="evidence" value="ECO:0007669"/>
    <property type="project" value="UniProtKB-SubCell"/>
</dbReference>
<dbReference type="SUPFAM" id="SSF90123">
    <property type="entry name" value="ABC transporter transmembrane region"/>
    <property type="match status" value="2"/>
</dbReference>
<keyword evidence="5 14" id="KW-0812">Transmembrane</keyword>
<keyword evidence="11 14" id="KW-0472">Membrane</keyword>
<evidence type="ECO:0000256" key="8">
    <source>
        <dbReference type="ARBA" id="ARBA00022840"/>
    </source>
</evidence>
<evidence type="ECO:0000256" key="10">
    <source>
        <dbReference type="ARBA" id="ARBA00022989"/>
    </source>
</evidence>
<evidence type="ECO:0000256" key="6">
    <source>
        <dbReference type="ARBA" id="ARBA00022737"/>
    </source>
</evidence>
<evidence type="ECO:0000256" key="4">
    <source>
        <dbReference type="ARBA" id="ARBA00022448"/>
    </source>
</evidence>
<dbReference type="GO" id="GO:0005524">
    <property type="term" value="F:ATP binding"/>
    <property type="evidence" value="ECO:0007669"/>
    <property type="project" value="UniProtKB-KW"/>
</dbReference>
<feature type="transmembrane region" description="Helical" evidence="14">
    <location>
        <begin position="981"/>
        <end position="1004"/>
    </location>
</feature>
<dbReference type="InterPro" id="IPR036640">
    <property type="entry name" value="ABC1_TM_sf"/>
</dbReference>
<evidence type="ECO:0000256" key="2">
    <source>
        <dbReference type="ARBA" id="ARBA00009726"/>
    </source>
</evidence>
<keyword evidence="9" id="KW-1278">Translocase</keyword>
<dbReference type="GO" id="GO:0016887">
    <property type="term" value="F:ATP hydrolysis activity"/>
    <property type="evidence" value="ECO:0007669"/>
    <property type="project" value="InterPro"/>
</dbReference>
<name>A0A1J0MMS2_9BILA</name>
<organism evidence="17">
    <name type="scientific">Brachionus koreanus</name>
    <dbReference type="NCBI Taxonomy" id="1199090"/>
    <lineage>
        <taxon>Eukaryota</taxon>
        <taxon>Metazoa</taxon>
        <taxon>Spiralia</taxon>
        <taxon>Gnathifera</taxon>
        <taxon>Rotifera</taxon>
        <taxon>Eurotatoria</taxon>
        <taxon>Monogononta</taxon>
        <taxon>Pseudotrocha</taxon>
        <taxon>Ploima</taxon>
        <taxon>Brachionidae</taxon>
        <taxon>Brachionus</taxon>
    </lineage>
</organism>
<dbReference type="CDD" id="cd18605">
    <property type="entry name" value="ABC_6TM_MRP7_D2_like"/>
    <property type="match status" value="1"/>
</dbReference>
<dbReference type="CDD" id="cd03250">
    <property type="entry name" value="ABCC_MRP_domain1"/>
    <property type="match status" value="1"/>
</dbReference>
<dbReference type="EMBL" id="KX134724">
    <property type="protein sequence ID" value="APD26503.1"/>
    <property type="molecule type" value="Genomic_DNA"/>
</dbReference>
<proteinExistence type="inferred from homology"/>
<comment type="catalytic activity">
    <reaction evidence="13">
        <text>ATP + H2O + xenobioticSide 1 = ADP + phosphate + xenobioticSide 2.</text>
        <dbReference type="EC" id="7.6.2.2"/>
    </reaction>
</comment>
<feature type="domain" description="ABC transmembrane type-1" evidence="16">
    <location>
        <begin position="904"/>
        <end position="1223"/>
    </location>
</feature>
<dbReference type="InterPro" id="IPR011527">
    <property type="entry name" value="ABC1_TM_dom"/>
</dbReference>
<dbReference type="FunFam" id="1.20.1560.10:FF:000113">
    <property type="entry name" value="ABC transporter, putative"/>
    <property type="match status" value="1"/>
</dbReference>
<feature type="transmembrane region" description="Helical" evidence="14">
    <location>
        <begin position="559"/>
        <end position="581"/>
    </location>
</feature>
<dbReference type="PANTHER" id="PTHR24223:SF330">
    <property type="entry name" value="ATP-BINDING CASSETTE SUB-FAMILY C MEMBER 10"/>
    <property type="match status" value="1"/>
</dbReference>
<protein>
    <recommendedName>
        <fullName evidence="3">ABC-type xenobiotic transporter</fullName>
        <ecNumber evidence="3">7.6.2.2</ecNumber>
    </recommendedName>
</protein>
<dbReference type="EC" id="7.6.2.2" evidence="3"/>
<dbReference type="InterPro" id="IPR003593">
    <property type="entry name" value="AAA+_ATPase"/>
</dbReference>
<sequence>MFCLNESIIDADQPNLLNQCYIDFYLISPCYLLLSITSAFAAGSRGDLGRNRQVPLLKFNRFVSFILFCITIAELVCKYSMPFSQPELDKSESLIVHCYKLTSLLIHNFVIINKNLFIPRFPLKILISIVLTFFANCINFLNSFERLKNFNIQNQGEKCNLILLANFLFFLLVYLIFILSSYRKKVQGFVFLNDDINQSEEDTASYYSYLTFGWLKPVMKKGYERGISSANDLTKLPKYLITRLINLNFMSNYVNADDYLKNPIIDPSLLQDMNFMETHLNYEDVEFNVTSLLAKNKLIKTLVKSFGRDFLFLGFLRLANDMLGFSGPILLNQLVQFVQVEASELKNGIFYAIALFFSTLIGSLINIHFTNLLNKFCLRVRSALISLVYRKAVIVKFNELNEYSIGQIVNFMSIDTDSIVNAFPSFHSCWSLPFQLVITLYLLYLQIGLSFIVGVIFVIILIPINKFLSDFIGKVQVKMMNFKDQRVKLMTEFLDGIRVIKFCAWEDYFLKRIKIIREQELDAGCVYFWASTPILMSVMTFSTYVWLGNVLTPAKVFTSLSLFNMLIMPLNNFPWVVNGLVQSMVSIRRLEKFLNLENLKWLQYYSFNELEKSGKILVDVRAADLNWKKIQNNDSNENRFLSDVCLKIKKGDFIGVIGKVGSGKTSILFSLMAEMEKNKGKLRMSTEICEQGFAYVGQEVWIQQGTIRENILFGLEMDTEFYKRVLDACCLEADLENLPYGDETPVGENGICLSGGQKARVTLARACYDKKKEIYLLDDPLSAVDAHVCRHLVKMCLNGILKDKTKILCTHHIEYLLNADLVLVVEDGKIVESGKGSDIIPKRLKVEKSSYYSLNENQDEKSIEFENVDWLQKLKEEEMRKKDEEEKEHGVINYRVWKYYCSSVGILLCSLTVLFLALMQTTRNLTDYWLSYWTQNNDLDSLFDLSNKTLVLNPQKTYFFTPKGLLNDASYQPHQQTTQFFVIYGILGISNTLFTLFRAFLFAYSGISAGRFIHETLIQNLVTASIRYFDNTPKGQILNRLSTDMYAIDDSLPFILNIFLANMFGLVGILTVTCISLPWFGLSLIPLSLIYYSIQNYYRWTSRELKRLSSVSLSPLYTHFHETIRGIVTIRAFRKVKKFCKQNEEYLNKFIQATYNSQAASQWLSFRLQMISVVMITMVGLIAVVQHIYGTANASLIGLALSYILSVTGLLNGLIGSFSETEKEMVSVERAYQFKNLESENWHGIEQVTEAWPENGQIEFQNVNLRYTGESQLALNNVSFFVYPGEKIGICGRTGSGKSSLLMAIFRACEIESGKIAIDNKNIQSINLNDLRKTMSIIPQDPFLFESTLRENLDPLGTKNDDEIWSMFLETGLDKKLNKNRDILNMIIEERGKNLSSGEKQLICIVRAILANRKIICIDEATAQVDFETDSLIQNAIRTKFKNTTVLTIAHRIQTIFDYDRILVMDNGNIAEFDTVQNLINNKNSLFYSLVNESTNLKK</sequence>
<dbReference type="InterPro" id="IPR050173">
    <property type="entry name" value="ABC_transporter_C-like"/>
</dbReference>
<dbReference type="PROSITE" id="PS00211">
    <property type="entry name" value="ABC_TRANSPORTER_1"/>
    <property type="match status" value="1"/>
</dbReference>
<feature type="transmembrane region" description="Helical" evidence="14">
    <location>
        <begin position="62"/>
        <end position="81"/>
    </location>
</feature>
<reference evidence="17" key="1">
    <citation type="submission" date="2016-04" db="EMBL/GenBank/DDBJ databases">
        <title>ATP-Binding Cassette transporters in monogonont rotifer Brachionus koreanus.</title>
        <authorList>
            <person name="Jeong C.-B."/>
            <person name="Kang H.-M."/>
            <person name="Lee J.-S."/>
        </authorList>
    </citation>
    <scope>NUCLEOTIDE SEQUENCE</scope>
</reference>
<dbReference type="Gene3D" id="1.20.1560.10">
    <property type="entry name" value="ABC transporter type 1, transmembrane domain"/>
    <property type="match status" value="2"/>
</dbReference>
<feature type="transmembrane region" description="Helical" evidence="14">
    <location>
        <begin position="1170"/>
        <end position="1189"/>
    </location>
</feature>
<dbReference type="PANTHER" id="PTHR24223">
    <property type="entry name" value="ATP-BINDING CASSETTE SUB-FAMILY C"/>
    <property type="match status" value="1"/>
</dbReference>
<feature type="domain" description="ABC transporter" evidence="15">
    <location>
        <begin position="620"/>
        <end position="852"/>
    </location>
</feature>
<dbReference type="PROSITE" id="PS50893">
    <property type="entry name" value="ABC_TRANSPORTER_2"/>
    <property type="match status" value="2"/>
</dbReference>
<dbReference type="SUPFAM" id="SSF52540">
    <property type="entry name" value="P-loop containing nucleoside triphosphate hydrolases"/>
    <property type="match status" value="2"/>
</dbReference>
<accession>A0A1J0MMS2</accession>
<comment type="similarity">
    <text evidence="2">Belongs to the ABC transporter superfamily. ABCC family. Conjugate transporter (TC 3.A.1.208) subfamily.</text>
</comment>
<evidence type="ECO:0000259" key="16">
    <source>
        <dbReference type="PROSITE" id="PS50929"/>
    </source>
</evidence>
<keyword evidence="10 14" id="KW-1133">Transmembrane helix</keyword>
<dbReference type="Pfam" id="PF00005">
    <property type="entry name" value="ABC_tran"/>
    <property type="match status" value="2"/>
</dbReference>
<dbReference type="FunFam" id="3.40.50.300:FF:000973">
    <property type="entry name" value="Multidrug resistance-associated protein 4"/>
    <property type="match status" value="1"/>
</dbReference>
<keyword evidence="8 17" id="KW-0067">ATP-binding</keyword>
<feature type="transmembrane region" description="Helical" evidence="14">
    <location>
        <begin position="123"/>
        <end position="141"/>
    </location>
</feature>
<dbReference type="Pfam" id="PF00664">
    <property type="entry name" value="ABC_membrane"/>
    <property type="match status" value="2"/>
</dbReference>
<dbReference type="PROSITE" id="PS50929">
    <property type="entry name" value="ABC_TM1F"/>
    <property type="match status" value="2"/>
</dbReference>
<feature type="transmembrane region" description="Helical" evidence="14">
    <location>
        <begin position="349"/>
        <end position="369"/>
    </location>
</feature>
<feature type="transmembrane region" description="Helical" evidence="14">
    <location>
        <begin position="24"/>
        <end position="42"/>
    </location>
</feature>
<evidence type="ECO:0000256" key="9">
    <source>
        <dbReference type="ARBA" id="ARBA00022967"/>
    </source>
</evidence>
<dbReference type="Gene3D" id="3.40.50.300">
    <property type="entry name" value="P-loop containing nucleotide triphosphate hydrolases"/>
    <property type="match status" value="2"/>
</dbReference>